<evidence type="ECO:0000259" key="1">
    <source>
        <dbReference type="Pfam" id="PF05368"/>
    </source>
</evidence>
<dbReference type="InterPro" id="IPR036291">
    <property type="entry name" value="NAD(P)-bd_dom_sf"/>
</dbReference>
<dbReference type="Gene3D" id="3.40.50.720">
    <property type="entry name" value="NAD(P)-binding Rossmann-like Domain"/>
    <property type="match status" value="1"/>
</dbReference>
<dbReference type="EMBL" id="JAHKNI010000014">
    <property type="protein sequence ID" value="MBU3066474.1"/>
    <property type="molecule type" value="Genomic_DNA"/>
</dbReference>
<evidence type="ECO:0000313" key="2">
    <source>
        <dbReference type="EMBL" id="MBU3066474.1"/>
    </source>
</evidence>
<dbReference type="SUPFAM" id="SSF51735">
    <property type="entry name" value="NAD(P)-binding Rossmann-fold domains"/>
    <property type="match status" value="1"/>
</dbReference>
<proteinExistence type="predicted"/>
<dbReference type="Proteomes" id="UP000733379">
    <property type="component" value="Unassembled WGS sequence"/>
</dbReference>
<keyword evidence="3" id="KW-1185">Reference proteome</keyword>
<dbReference type="InterPro" id="IPR051604">
    <property type="entry name" value="Ergot_Alk_Oxidoreductase"/>
</dbReference>
<evidence type="ECO:0000313" key="3">
    <source>
        <dbReference type="Proteomes" id="UP000733379"/>
    </source>
</evidence>
<protein>
    <submittedName>
        <fullName evidence="2">NmrA family NAD(P)-binding protein</fullName>
    </submittedName>
</protein>
<accession>A0ABS6B885</accession>
<dbReference type="Gene3D" id="3.90.25.10">
    <property type="entry name" value="UDP-galactose 4-epimerase, domain 1"/>
    <property type="match status" value="1"/>
</dbReference>
<name>A0ABS6B885_9NOCA</name>
<dbReference type="Pfam" id="PF05368">
    <property type="entry name" value="NmrA"/>
    <property type="match status" value="1"/>
</dbReference>
<gene>
    <name evidence="2" type="ORF">KO481_33750</name>
</gene>
<organism evidence="2 3">
    <name type="scientific">Nocardia albiluteola</name>
    <dbReference type="NCBI Taxonomy" id="2842303"/>
    <lineage>
        <taxon>Bacteria</taxon>
        <taxon>Bacillati</taxon>
        <taxon>Actinomycetota</taxon>
        <taxon>Actinomycetes</taxon>
        <taxon>Mycobacteriales</taxon>
        <taxon>Nocardiaceae</taxon>
        <taxon>Nocardia</taxon>
    </lineage>
</organism>
<dbReference type="PANTHER" id="PTHR43162">
    <property type="match status" value="1"/>
</dbReference>
<sequence>MLPSRSTLSLEIRFREEGASVTASTSDQETVLVIGATGRHGGTGARVVERLQTARRLVRALVRSDDDRAQRLRESGAQTLVGDLHDRRTLLPALDGAGSVYVAYPVAAGIVDALANVASVIRELGSSPHVVMMGNGAADHNAASGIAREHALADELLLQLGVNFTSVRGCAFFYENVLLLHSDAIRETGVFANCFGDARPAWISAADAGDLCATALLDPQHHANSPIIYPPGHELLSQHQIADIISEETGREVRYQYITANDWRRQLLAHSGGLPNQAMIQHITTQAKMCEDNTTILRKDIDPSALAAASGRPPLTFRNFVRQHRSAFGAVTADA</sequence>
<dbReference type="PANTHER" id="PTHR43162:SF1">
    <property type="entry name" value="PRESTALK A DIFFERENTIATION PROTEIN A"/>
    <property type="match status" value="1"/>
</dbReference>
<feature type="domain" description="NmrA-like" evidence="1">
    <location>
        <begin position="28"/>
        <end position="304"/>
    </location>
</feature>
<dbReference type="RefSeq" id="WP_215922543.1">
    <property type="nucleotide sequence ID" value="NZ_JAHKNI010000014.1"/>
</dbReference>
<reference evidence="2 3" key="1">
    <citation type="submission" date="2021-06" db="EMBL/GenBank/DDBJ databases">
        <title>Actinomycetes sequencing.</title>
        <authorList>
            <person name="Shan Q."/>
        </authorList>
    </citation>
    <scope>NUCLEOTIDE SEQUENCE [LARGE SCALE GENOMIC DNA]</scope>
    <source>
        <strain evidence="2 3">NEAU-G5</strain>
    </source>
</reference>
<dbReference type="InterPro" id="IPR008030">
    <property type="entry name" value="NmrA-like"/>
</dbReference>
<comment type="caution">
    <text evidence="2">The sequence shown here is derived from an EMBL/GenBank/DDBJ whole genome shotgun (WGS) entry which is preliminary data.</text>
</comment>